<proteinExistence type="inferred from homology"/>
<dbReference type="InterPro" id="IPR004045">
    <property type="entry name" value="Glutathione_S-Trfase_N"/>
</dbReference>
<dbReference type="EMBL" id="JAUIZM010000002">
    <property type="protein sequence ID" value="KAK1398885.1"/>
    <property type="molecule type" value="Genomic_DNA"/>
</dbReference>
<dbReference type="Proteomes" id="UP001237642">
    <property type="component" value="Unassembled WGS sequence"/>
</dbReference>
<dbReference type="InterPro" id="IPR040079">
    <property type="entry name" value="Glutathione_S-Trfase"/>
</dbReference>
<evidence type="ECO:0000256" key="5">
    <source>
        <dbReference type="ARBA" id="ARBA00081070"/>
    </source>
</evidence>
<accession>A0AAD8J6R7</accession>
<dbReference type="PANTHER" id="PTHR43900">
    <property type="entry name" value="GLUTATHIONE S-TRANSFERASE RHO"/>
    <property type="match status" value="1"/>
</dbReference>
<dbReference type="SFLD" id="SFLDG00358">
    <property type="entry name" value="Main_(cytGST)"/>
    <property type="match status" value="1"/>
</dbReference>
<evidence type="ECO:0000259" key="7">
    <source>
        <dbReference type="PROSITE" id="PS50405"/>
    </source>
</evidence>
<dbReference type="FunFam" id="3.40.30.10:FF:000016">
    <property type="entry name" value="Glutathione S-transferase F2"/>
    <property type="match status" value="1"/>
</dbReference>
<dbReference type="GO" id="GO:0004364">
    <property type="term" value="F:glutathione transferase activity"/>
    <property type="evidence" value="ECO:0007669"/>
    <property type="project" value="UniProtKB-EC"/>
</dbReference>
<evidence type="ECO:0000256" key="1">
    <source>
        <dbReference type="ARBA" id="ARBA00010128"/>
    </source>
</evidence>
<comment type="caution">
    <text evidence="8">The sequence shown here is derived from an EMBL/GenBank/DDBJ whole genome shotgun (WGS) entry which is preliminary data.</text>
</comment>
<dbReference type="AlphaFoldDB" id="A0AAD8J6R7"/>
<dbReference type="SUPFAM" id="SSF52833">
    <property type="entry name" value="Thioredoxin-like"/>
    <property type="match status" value="1"/>
</dbReference>
<evidence type="ECO:0000256" key="4">
    <source>
        <dbReference type="ARBA" id="ARBA00047960"/>
    </source>
</evidence>
<evidence type="ECO:0000256" key="3">
    <source>
        <dbReference type="ARBA" id="ARBA00022679"/>
    </source>
</evidence>
<feature type="domain" description="GST N-terminal" evidence="6">
    <location>
        <begin position="2"/>
        <end position="83"/>
    </location>
</feature>
<dbReference type="PROSITE" id="PS50404">
    <property type="entry name" value="GST_NTER"/>
    <property type="match status" value="1"/>
</dbReference>
<dbReference type="GO" id="GO:0043295">
    <property type="term" value="F:glutathione binding"/>
    <property type="evidence" value="ECO:0007669"/>
    <property type="project" value="TreeGrafter"/>
</dbReference>
<evidence type="ECO:0000313" key="9">
    <source>
        <dbReference type="Proteomes" id="UP001237642"/>
    </source>
</evidence>
<dbReference type="Gene3D" id="1.20.1050.10">
    <property type="match status" value="1"/>
</dbReference>
<gene>
    <name evidence="8" type="ORF">POM88_008748</name>
</gene>
<dbReference type="PANTHER" id="PTHR43900:SF47">
    <property type="entry name" value="GLUTATHIONE S-TRANSFERASE F6-RELATED"/>
    <property type="match status" value="1"/>
</dbReference>
<feature type="domain" description="GST C-terminal" evidence="7">
    <location>
        <begin position="90"/>
        <end position="211"/>
    </location>
</feature>
<dbReference type="CDD" id="cd03187">
    <property type="entry name" value="GST_C_Phi"/>
    <property type="match status" value="1"/>
</dbReference>
<dbReference type="SFLD" id="SFLDG01154">
    <property type="entry name" value="Main.5:_Phi-like"/>
    <property type="match status" value="1"/>
</dbReference>
<protein>
    <recommendedName>
        <fullName evidence="2">glutathione transferase</fullName>
        <ecNumber evidence="2">2.5.1.18</ecNumber>
    </recommendedName>
    <alternativeName>
        <fullName evidence="5">GST class-phi</fullName>
    </alternativeName>
</protein>
<dbReference type="FunFam" id="1.20.1050.10:FF:000004">
    <property type="entry name" value="Glutathione S-transferase F2"/>
    <property type="match status" value="1"/>
</dbReference>
<dbReference type="GO" id="GO:0005737">
    <property type="term" value="C:cytoplasm"/>
    <property type="evidence" value="ECO:0007669"/>
    <property type="project" value="TreeGrafter"/>
</dbReference>
<dbReference type="InterPro" id="IPR036282">
    <property type="entry name" value="Glutathione-S-Trfase_C_sf"/>
</dbReference>
<dbReference type="InterPro" id="IPR036249">
    <property type="entry name" value="Thioredoxin-like_sf"/>
</dbReference>
<dbReference type="EC" id="2.5.1.18" evidence="2"/>
<dbReference type="InterPro" id="IPR034347">
    <property type="entry name" value="GST_Phi_C"/>
</dbReference>
<sequence length="211" mass="23722">MAEIKVHGIKASTCSQRAFATLNEKGLDFQLVPVDIQNAEHKKQPYLSLNPFGQIPVLEDGDLKIFESRAITQYIAYAYADKGNPLVVQDQKEMAIVSVWMQVEAQHFDPPASRIGWELVYKPMFGQQTDNAAVEENEAKLAKVLDIYEARLTESKYLGGDCFTLADLHHLPVVKVLMGTPSSKLFESRSHVKAWCDDIQARPSWQKVIST</sequence>
<reference evidence="8" key="2">
    <citation type="submission" date="2023-05" db="EMBL/GenBank/DDBJ databases">
        <authorList>
            <person name="Schelkunov M.I."/>
        </authorList>
    </citation>
    <scope>NUCLEOTIDE SEQUENCE</scope>
    <source>
        <strain evidence="8">Hsosn_3</strain>
        <tissue evidence="8">Leaf</tissue>
    </source>
</reference>
<dbReference type="InterPro" id="IPR010987">
    <property type="entry name" value="Glutathione-S-Trfase_C-like"/>
</dbReference>
<dbReference type="SFLD" id="SFLDS00019">
    <property type="entry name" value="Glutathione_Transferase_(cytos"/>
    <property type="match status" value="1"/>
</dbReference>
<keyword evidence="3 8" id="KW-0808">Transferase</keyword>
<comment type="similarity">
    <text evidence="1">Belongs to the GST superfamily. Phi family.</text>
</comment>
<dbReference type="Gene3D" id="3.40.30.10">
    <property type="entry name" value="Glutaredoxin"/>
    <property type="match status" value="1"/>
</dbReference>
<dbReference type="SUPFAM" id="SSF47616">
    <property type="entry name" value="GST C-terminal domain-like"/>
    <property type="match status" value="1"/>
</dbReference>
<dbReference type="GO" id="GO:0009407">
    <property type="term" value="P:toxin catabolic process"/>
    <property type="evidence" value="ECO:0007669"/>
    <property type="project" value="UniProtKB-ARBA"/>
</dbReference>
<dbReference type="CDD" id="cd03053">
    <property type="entry name" value="GST_N_Phi"/>
    <property type="match status" value="1"/>
</dbReference>
<evidence type="ECO:0000256" key="2">
    <source>
        <dbReference type="ARBA" id="ARBA00012452"/>
    </source>
</evidence>
<keyword evidence="9" id="KW-1185">Reference proteome</keyword>
<dbReference type="Pfam" id="PF00043">
    <property type="entry name" value="GST_C"/>
    <property type="match status" value="1"/>
</dbReference>
<organism evidence="8 9">
    <name type="scientific">Heracleum sosnowskyi</name>
    <dbReference type="NCBI Taxonomy" id="360622"/>
    <lineage>
        <taxon>Eukaryota</taxon>
        <taxon>Viridiplantae</taxon>
        <taxon>Streptophyta</taxon>
        <taxon>Embryophyta</taxon>
        <taxon>Tracheophyta</taxon>
        <taxon>Spermatophyta</taxon>
        <taxon>Magnoliopsida</taxon>
        <taxon>eudicotyledons</taxon>
        <taxon>Gunneridae</taxon>
        <taxon>Pentapetalae</taxon>
        <taxon>asterids</taxon>
        <taxon>campanulids</taxon>
        <taxon>Apiales</taxon>
        <taxon>Apiaceae</taxon>
        <taxon>Apioideae</taxon>
        <taxon>apioid superclade</taxon>
        <taxon>Tordylieae</taxon>
        <taxon>Tordyliinae</taxon>
        <taxon>Heracleum</taxon>
    </lineage>
</organism>
<evidence type="ECO:0000259" key="6">
    <source>
        <dbReference type="PROSITE" id="PS50404"/>
    </source>
</evidence>
<reference evidence="8" key="1">
    <citation type="submission" date="2023-02" db="EMBL/GenBank/DDBJ databases">
        <title>Genome of toxic invasive species Heracleum sosnowskyi carries increased number of genes despite the absence of recent whole-genome duplications.</title>
        <authorList>
            <person name="Schelkunov M."/>
            <person name="Shtratnikova V."/>
            <person name="Makarenko M."/>
            <person name="Klepikova A."/>
            <person name="Omelchenko D."/>
            <person name="Novikova G."/>
            <person name="Obukhova E."/>
            <person name="Bogdanov V."/>
            <person name="Penin A."/>
            <person name="Logacheva M."/>
        </authorList>
    </citation>
    <scope>NUCLEOTIDE SEQUENCE</scope>
    <source>
        <strain evidence="8">Hsosn_3</strain>
        <tissue evidence="8">Leaf</tissue>
    </source>
</reference>
<dbReference type="GO" id="GO:0006749">
    <property type="term" value="P:glutathione metabolic process"/>
    <property type="evidence" value="ECO:0007669"/>
    <property type="project" value="TreeGrafter"/>
</dbReference>
<comment type="catalytic activity">
    <reaction evidence="4">
        <text>RX + glutathione = an S-substituted glutathione + a halide anion + H(+)</text>
        <dbReference type="Rhea" id="RHEA:16437"/>
        <dbReference type="ChEBI" id="CHEBI:15378"/>
        <dbReference type="ChEBI" id="CHEBI:16042"/>
        <dbReference type="ChEBI" id="CHEBI:17792"/>
        <dbReference type="ChEBI" id="CHEBI:57925"/>
        <dbReference type="ChEBI" id="CHEBI:90779"/>
        <dbReference type="EC" id="2.5.1.18"/>
    </reaction>
</comment>
<dbReference type="Pfam" id="PF02798">
    <property type="entry name" value="GST_N"/>
    <property type="match status" value="1"/>
</dbReference>
<name>A0AAD8J6R7_9APIA</name>
<evidence type="ECO:0000313" key="8">
    <source>
        <dbReference type="EMBL" id="KAK1398885.1"/>
    </source>
</evidence>
<dbReference type="InterPro" id="IPR004046">
    <property type="entry name" value="GST_C"/>
</dbReference>
<dbReference type="PROSITE" id="PS50405">
    <property type="entry name" value="GST_CTER"/>
    <property type="match status" value="1"/>
</dbReference>